<organism evidence="1">
    <name type="scientific">viral metagenome</name>
    <dbReference type="NCBI Taxonomy" id="1070528"/>
    <lineage>
        <taxon>unclassified sequences</taxon>
        <taxon>metagenomes</taxon>
        <taxon>organismal metagenomes</taxon>
    </lineage>
</organism>
<proteinExistence type="predicted"/>
<evidence type="ECO:0000313" key="1">
    <source>
        <dbReference type="EMBL" id="QJA55086.1"/>
    </source>
</evidence>
<gene>
    <name evidence="1" type="ORF">TM448A06729_0003</name>
    <name evidence="2" type="ORF">TM448B04590_0009</name>
</gene>
<protein>
    <submittedName>
        <fullName evidence="1">Uncharacterized protein</fullName>
    </submittedName>
</protein>
<dbReference type="EMBL" id="MT145093">
    <property type="protein sequence ID" value="QJI03500.1"/>
    <property type="molecule type" value="Genomic_DNA"/>
</dbReference>
<dbReference type="EMBL" id="MT144566">
    <property type="protein sequence ID" value="QJA55086.1"/>
    <property type="molecule type" value="Genomic_DNA"/>
</dbReference>
<name>A0A6H2A4F9_9ZZZZ</name>
<evidence type="ECO:0000313" key="2">
    <source>
        <dbReference type="EMBL" id="QJI03500.1"/>
    </source>
</evidence>
<dbReference type="AlphaFoldDB" id="A0A6H2A4F9"/>
<sequence length="49" mass="5786">MAYPPDDDEDLEEDEEAQLYKHFPIKKLRIVSPTTKPWEPTVNPQYSSH</sequence>
<reference evidence="1" key="1">
    <citation type="submission" date="2020-03" db="EMBL/GenBank/DDBJ databases">
        <title>The deep terrestrial virosphere.</title>
        <authorList>
            <person name="Holmfeldt K."/>
            <person name="Nilsson E."/>
            <person name="Simone D."/>
            <person name="Lopez-Fernandez M."/>
            <person name="Wu X."/>
            <person name="de Brujin I."/>
            <person name="Lundin D."/>
            <person name="Andersson A."/>
            <person name="Bertilsson S."/>
            <person name="Dopson M."/>
        </authorList>
    </citation>
    <scope>NUCLEOTIDE SEQUENCE</scope>
    <source>
        <strain evidence="1">TM448A06729</strain>
        <strain evidence="2">TM448B04590</strain>
    </source>
</reference>
<accession>A0A6H2A4F9</accession>